<dbReference type="Proteomes" id="UP001165986">
    <property type="component" value="Unassembled WGS sequence"/>
</dbReference>
<name>A0AA40VNW4_9NOST</name>
<proteinExistence type="predicted"/>
<keyword evidence="2" id="KW-1133">Transmembrane helix</keyword>
<evidence type="ECO:0000313" key="4">
    <source>
        <dbReference type="Proteomes" id="UP001165986"/>
    </source>
</evidence>
<keyword evidence="4" id="KW-1185">Reference proteome</keyword>
<dbReference type="InterPro" id="IPR049774">
    <property type="entry name" value="EPS_HpsA-like"/>
</dbReference>
<evidence type="ECO:0000256" key="1">
    <source>
        <dbReference type="SAM" id="MobiDB-lite"/>
    </source>
</evidence>
<evidence type="ECO:0000313" key="3">
    <source>
        <dbReference type="EMBL" id="MBD6614684.1"/>
    </source>
</evidence>
<reference evidence="3" key="1">
    <citation type="submission" date="2019-07" db="EMBL/GenBank/DDBJ databases">
        <title>Toxilogical consequences of a new and cryptic species of cyanobacteria (Komarekiella delphini-convector) recovered from the epidermis of a bottlenose dolphin and 1500 ft. in the air.</title>
        <authorList>
            <person name="Brown A.O."/>
            <person name="Dvorak P."/>
            <person name="Villanueva C.D."/>
            <person name="Foss A.J."/>
            <person name="Garvey A.D."/>
            <person name="Gibson Q.A."/>
            <person name="Johansen J.R."/>
            <person name="Casamatta D.A."/>
        </authorList>
    </citation>
    <scope>NUCLEOTIDE SEQUENCE</scope>
    <source>
        <strain evidence="3">SJRDD-AB1</strain>
    </source>
</reference>
<comment type="caution">
    <text evidence="3">The sequence shown here is derived from an EMBL/GenBank/DDBJ whole genome shotgun (WGS) entry which is preliminary data.</text>
</comment>
<protein>
    <submittedName>
        <fullName evidence="3">Uncharacterized protein</fullName>
    </submittedName>
</protein>
<dbReference type="RefSeq" id="WP_191755921.1">
    <property type="nucleotide sequence ID" value="NZ_VJXY01000001.1"/>
</dbReference>
<feature type="region of interest" description="Disordered" evidence="1">
    <location>
        <begin position="1196"/>
        <end position="1220"/>
    </location>
</feature>
<organism evidence="3 4">
    <name type="scientific">Komarekiella delphini-convector SJRDD-AB1</name>
    <dbReference type="NCBI Taxonomy" id="2593771"/>
    <lineage>
        <taxon>Bacteria</taxon>
        <taxon>Bacillati</taxon>
        <taxon>Cyanobacteriota</taxon>
        <taxon>Cyanophyceae</taxon>
        <taxon>Nostocales</taxon>
        <taxon>Nostocaceae</taxon>
        <taxon>Komarekiella</taxon>
        <taxon>Komarekiella delphini-convector</taxon>
    </lineage>
</organism>
<dbReference type="NCBIfam" id="NF038301">
    <property type="entry name" value="EPS_HpsA"/>
    <property type="match status" value="1"/>
</dbReference>
<gene>
    <name evidence="3" type="ORF">FNW02_02085</name>
</gene>
<accession>A0AA40VNW4</accession>
<feature type="transmembrane region" description="Helical" evidence="2">
    <location>
        <begin position="51"/>
        <end position="72"/>
    </location>
</feature>
<feature type="region of interest" description="Disordered" evidence="1">
    <location>
        <begin position="737"/>
        <end position="761"/>
    </location>
</feature>
<keyword evidence="2" id="KW-0472">Membrane</keyword>
<sequence>MSRKRRTFKAIKKTFIQISKQFLSAIKKQIIWLLRNFVVTGRKRNSVNAGFVLPTVAMVSLVVVLLTTAILFRSFERSKNASNVRVNEATLNAATPAIDRARAKLNKLFQDGRLPRATPTDDALYSTLTTIPNINEYTFGDEIQLQLTQGSDNLKTAWLYPVDTDNNGKFDSYTLYGIYFKNPPIASGAYTRARNSLEARTPPMTAGSVSGDCGDTLGTSATLVGNTGWFNIGGKLKKAFFAYTATVPITTTPTDTTNYEKYKGNKGFSAIEYQQERVQLPLVNNAVIYEDDIGLTPGPAFRLNGRIFTNSNFLTGSPGSGVTLYQVSSKASCFYEDDNAKIILGGNLGAGGFTDASDLGTTSKVHLYKGKSTDPDLTSEVTANKSVGGNPNNIAYNSLAYVQRINRLVSAHITAATADPQEVIDNIAKEKTKLGLPSYTTEENERIRRQQLELYFKRRTRRVPYAEVGFGGDALGNYKVGGSQETEILQGSGNTLRPPDPWIYPIKPSDGTSNTGLALRTNTGDATKLLPGATEPTKLQKQLGGIEQFLGDRVLMGNNLPELWWNGTSFVGPNPQDTQNITGIVWDDGDGTRTRRSRVEILADLGATDRDKDWELAAAKVPTNPQDPAGGLRVVTGAGIYLPSGYTVTETSAQYTAAKTATDKIWSDMMPVISTAATATATSTKDTDIAFPDNANTPYLRMRATVVYHYNIASYNQQTPAPIACISSYYDPTNSIRARNQEGLPNASPIGSDPSTNVTAANAGNSNNGIVYAAPDIASGETTYAAVLSYQAQLKYPNGRLVNEPLQKALAKTAANRTLSERSAVESALCALQISDGTISVQSTPVIPHGAIMETAFLDARQIKAIHADNPATPSDPANPPILETFTNADGGAVIPSAIDYNLPIQDRQPLEIRTTVLDINKLREKTISGGVTTATEYLLPNSGIIYATRDDALLDASATGINQKTESPVDFKLDPTRRPNAIMLINSDLSNDGPIWRTLGYRDTEKGLILASNLPVYVKGNFNRHTQQEFTTALADDWNNFYTRTAAQRNVHFACRSGDPRLPNCTTGDKWRPASIIADAVTLLSNNFQLGFRNEGDYDLNNNLGDTNSINQFKQNGFSTNLHVTNAQWYDPATTNTEVPPVVSSSYLNNFVTPVQRRGKFNEYLMEVCEKLPVSACTPQDWKVKPSTNETSWNIAGGIVGKSRGDKTATPEVPSEIESGTTAVPPIAAYQRYPRRVAFKRYTQADVDAYAGPSPTPQLGALFFNASGKPVILGIDGGIVKEYSLGNNTVQPPLVNNAKALWFKTSNDDKAIDASNPGYLQASFTADVTPENQPILQPVLQINMPFGSPQTPNSSTIVGPDSGNYHNNWLQIASETTFNLVAAAGDTPPRPAEDNGGLHNFVRFLENWNSTGGTADATKARISGSFIQFKRSAYATGPFRALLSGEYKITGNQRRAPFYIAPGRQWGYDVGLLSQSPDLFAQKLVRTPDDLPDEYFREVGRDDLWVATLLCAKDPKGTVAVSDDTYVIDQDQRPSSCQS</sequence>
<keyword evidence="2" id="KW-0812">Transmembrane</keyword>
<evidence type="ECO:0000256" key="2">
    <source>
        <dbReference type="SAM" id="Phobius"/>
    </source>
</evidence>
<dbReference type="EMBL" id="VJXY01000001">
    <property type="protein sequence ID" value="MBD6614684.1"/>
    <property type="molecule type" value="Genomic_DNA"/>
</dbReference>